<evidence type="ECO:0000256" key="8">
    <source>
        <dbReference type="RuleBase" id="RU365009"/>
    </source>
</evidence>
<dbReference type="Pfam" id="PF01185">
    <property type="entry name" value="Hydrophobin"/>
    <property type="match status" value="1"/>
</dbReference>
<evidence type="ECO:0000256" key="5">
    <source>
        <dbReference type="ARBA" id="ARBA00022729"/>
    </source>
</evidence>
<reference evidence="9" key="1">
    <citation type="submission" date="2022-08" db="EMBL/GenBank/DDBJ databases">
        <title>A Global Phylogenomic Analysis of the Shiitake Genus Lentinula.</title>
        <authorList>
            <consortium name="DOE Joint Genome Institute"/>
            <person name="Sierra-Patev S."/>
            <person name="Min B."/>
            <person name="Naranjo-Ortiz M."/>
            <person name="Looney B."/>
            <person name="Konkel Z."/>
            <person name="Slot J.C."/>
            <person name="Sakamoto Y."/>
            <person name="Steenwyk J.L."/>
            <person name="Rokas A."/>
            <person name="Carro J."/>
            <person name="Camarero S."/>
            <person name="Ferreira P."/>
            <person name="Molpeceres G."/>
            <person name="Ruiz-Duenas F.J."/>
            <person name="Serrano A."/>
            <person name="Henrissat B."/>
            <person name="Drula E."/>
            <person name="Hughes K.W."/>
            <person name="Mata J.L."/>
            <person name="Ishikawa N.K."/>
            <person name="Vargas-Isla R."/>
            <person name="Ushijima S."/>
            <person name="Smith C.A."/>
            <person name="Ahrendt S."/>
            <person name="Andreopoulos W."/>
            <person name="He G."/>
            <person name="Labutti K."/>
            <person name="Lipzen A."/>
            <person name="Ng V."/>
            <person name="Riley R."/>
            <person name="Sandor L."/>
            <person name="Barry K."/>
            <person name="Martinez A.T."/>
            <person name="Xiao Y."/>
            <person name="Gibbons J.G."/>
            <person name="Terashima K."/>
            <person name="Grigoriev I.V."/>
            <person name="Hibbett D.S."/>
        </authorList>
    </citation>
    <scope>NUCLEOTIDE SEQUENCE</scope>
    <source>
        <strain evidence="9">RHP3577 ss4</strain>
    </source>
</reference>
<comment type="similarity">
    <text evidence="2 8">Belongs to the fungal hydrophobin family.</text>
</comment>
<evidence type="ECO:0000256" key="1">
    <source>
        <dbReference type="ARBA" id="ARBA00004191"/>
    </source>
</evidence>
<evidence type="ECO:0000256" key="6">
    <source>
        <dbReference type="ARBA" id="ARBA00023157"/>
    </source>
</evidence>
<dbReference type="EMBL" id="JANVFT010000085">
    <property type="protein sequence ID" value="KAJ4471927.1"/>
    <property type="molecule type" value="Genomic_DNA"/>
</dbReference>
<keyword evidence="6 8" id="KW-1015">Disulfide bond</keyword>
<comment type="subunit">
    <text evidence="7">Self-assembles to form functional amyloid fibrils called rodlets. Self-assembly into fibrillar rodlets occurs spontaneously at hydrophobic:hydrophilic interfaces and the rodlets further associate laterally to form amphipathic monolayers.</text>
</comment>
<dbReference type="SMART" id="SM00075">
    <property type="entry name" value="HYDRO"/>
    <property type="match status" value="1"/>
</dbReference>
<evidence type="ECO:0000256" key="3">
    <source>
        <dbReference type="ARBA" id="ARBA00022512"/>
    </source>
</evidence>
<keyword evidence="10" id="KW-1185">Reference proteome</keyword>
<keyword evidence="3 8" id="KW-0134">Cell wall</keyword>
<evidence type="ECO:0000313" key="10">
    <source>
        <dbReference type="Proteomes" id="UP001150217"/>
    </source>
</evidence>
<dbReference type="InterPro" id="IPR019778">
    <property type="entry name" value="Class_I_Hydrophobin_CS"/>
</dbReference>
<dbReference type="InterPro" id="IPR001338">
    <property type="entry name" value="Class_I_Hydrophobin"/>
</dbReference>
<protein>
    <recommendedName>
        <fullName evidence="8">Hydrophobin</fullName>
    </recommendedName>
</protein>
<evidence type="ECO:0000256" key="7">
    <source>
        <dbReference type="ARBA" id="ARBA00093546"/>
    </source>
</evidence>
<dbReference type="CDD" id="cd23507">
    <property type="entry name" value="hydrophobin_I"/>
    <property type="match status" value="1"/>
</dbReference>
<organism evidence="9 10">
    <name type="scientific">Lentinula lateritia</name>
    <dbReference type="NCBI Taxonomy" id="40482"/>
    <lineage>
        <taxon>Eukaryota</taxon>
        <taxon>Fungi</taxon>
        <taxon>Dikarya</taxon>
        <taxon>Basidiomycota</taxon>
        <taxon>Agaricomycotina</taxon>
        <taxon>Agaricomycetes</taxon>
        <taxon>Agaricomycetidae</taxon>
        <taxon>Agaricales</taxon>
        <taxon>Marasmiineae</taxon>
        <taxon>Omphalotaceae</taxon>
        <taxon>Lentinula</taxon>
    </lineage>
</organism>
<evidence type="ECO:0000313" key="9">
    <source>
        <dbReference type="EMBL" id="KAJ4471927.1"/>
    </source>
</evidence>
<feature type="signal peptide" evidence="8">
    <location>
        <begin position="1"/>
        <end position="18"/>
    </location>
</feature>
<feature type="chain" id="PRO_5044991068" description="Hydrophobin" evidence="8">
    <location>
        <begin position="19"/>
        <end position="98"/>
    </location>
</feature>
<keyword evidence="5 8" id="KW-0732">Signal</keyword>
<evidence type="ECO:0000256" key="2">
    <source>
        <dbReference type="ARBA" id="ARBA00010446"/>
    </source>
</evidence>
<evidence type="ECO:0000256" key="4">
    <source>
        <dbReference type="ARBA" id="ARBA00022525"/>
    </source>
</evidence>
<keyword evidence="4 8" id="KW-0964">Secreted</keyword>
<sequence length="98" mass="9734">MRFKITFVTVTITSLAAAISTLPTEPASSCSTGPVQCCQTVESAQSSSAAGILSALGIVLQDLNVIVGLACDPITVIGAGGSSCSAQTVCCEDNSHGV</sequence>
<accession>A0ABQ8V370</accession>
<comment type="caution">
    <text evidence="9">The sequence shown here is derived from an EMBL/GenBank/DDBJ whole genome shotgun (WGS) entry which is preliminary data.</text>
</comment>
<gene>
    <name evidence="9" type="ORF">C8R41DRAFT_924477</name>
</gene>
<dbReference type="Proteomes" id="UP001150217">
    <property type="component" value="Unassembled WGS sequence"/>
</dbReference>
<comment type="subcellular location">
    <subcellularLocation>
        <location evidence="1 8">Secreted</location>
        <location evidence="1 8">Cell wall</location>
    </subcellularLocation>
</comment>
<name>A0ABQ8V370_9AGAR</name>
<proteinExistence type="inferred from homology"/>
<dbReference type="PROSITE" id="PS00956">
    <property type="entry name" value="HYDROPHOBIN"/>
    <property type="match status" value="1"/>
</dbReference>